<evidence type="ECO:0000256" key="1">
    <source>
        <dbReference type="SAM" id="MobiDB-lite"/>
    </source>
</evidence>
<dbReference type="PANTHER" id="PTHR35802:SF1">
    <property type="entry name" value="PROTEASE SYNTHASE AND SPORULATION PROTEIN PAI 2"/>
    <property type="match status" value="1"/>
</dbReference>
<keyword evidence="3" id="KW-1185">Reference proteome</keyword>
<dbReference type="Pfam" id="PF04299">
    <property type="entry name" value="FMN_bind_2"/>
    <property type="match status" value="1"/>
</dbReference>
<dbReference type="Proteomes" id="UP000238362">
    <property type="component" value="Unassembled WGS sequence"/>
</dbReference>
<dbReference type="AlphaFoldDB" id="A0A2T0LMA4"/>
<dbReference type="InterPro" id="IPR012349">
    <property type="entry name" value="Split_barrel_FMN-bd"/>
</dbReference>
<dbReference type="Gene3D" id="2.30.110.10">
    <property type="entry name" value="Electron Transport, Fmn-binding Protein, Chain A"/>
    <property type="match status" value="1"/>
</dbReference>
<gene>
    <name evidence="2" type="ORF">B0I33_11248</name>
</gene>
<evidence type="ECO:0000313" key="3">
    <source>
        <dbReference type="Proteomes" id="UP000238362"/>
    </source>
</evidence>
<dbReference type="PANTHER" id="PTHR35802">
    <property type="entry name" value="PROTEASE SYNTHASE AND SPORULATION PROTEIN PAI 2"/>
    <property type="match status" value="1"/>
</dbReference>
<feature type="compositionally biased region" description="Basic and acidic residues" evidence="1">
    <location>
        <begin position="192"/>
        <end position="201"/>
    </location>
</feature>
<dbReference type="RefSeq" id="WP_106181495.1">
    <property type="nucleotide sequence ID" value="NZ_PVNH01000012.1"/>
</dbReference>
<organism evidence="2 3">
    <name type="scientific">Prauserella shujinwangii</name>
    <dbReference type="NCBI Taxonomy" id="1453103"/>
    <lineage>
        <taxon>Bacteria</taxon>
        <taxon>Bacillati</taxon>
        <taxon>Actinomycetota</taxon>
        <taxon>Actinomycetes</taxon>
        <taxon>Pseudonocardiales</taxon>
        <taxon>Pseudonocardiaceae</taxon>
        <taxon>Prauserella</taxon>
    </lineage>
</organism>
<comment type="caution">
    <text evidence="2">The sequence shown here is derived from an EMBL/GenBank/DDBJ whole genome shotgun (WGS) entry which is preliminary data.</text>
</comment>
<reference evidence="2 3" key="1">
    <citation type="submission" date="2018-03" db="EMBL/GenBank/DDBJ databases">
        <title>Genomic Encyclopedia of Type Strains, Phase III (KMG-III): the genomes of soil and plant-associated and newly described type strains.</title>
        <authorList>
            <person name="Whitman W."/>
        </authorList>
    </citation>
    <scope>NUCLEOTIDE SEQUENCE [LARGE SCALE GENOMIC DNA]</scope>
    <source>
        <strain evidence="2 3">CGMCC 4.7125</strain>
    </source>
</reference>
<protein>
    <submittedName>
        <fullName evidence="2">PaiB family negative transcriptional regulator</fullName>
    </submittedName>
</protein>
<dbReference type="InterPro" id="IPR007396">
    <property type="entry name" value="TR_PAI2-type"/>
</dbReference>
<dbReference type="SUPFAM" id="SSF50475">
    <property type="entry name" value="FMN-binding split barrel"/>
    <property type="match status" value="1"/>
</dbReference>
<sequence length="215" mass="23477">MLIHPWDAATGADEWVTFLRQHDFGELVASGRRRELPVVQPAHYAFDARDGGHTVWLHLARPNPVWPLLAENPRALFAVTGDYAYVPADWNAAPGGDPALGVPTSYYASVQLECTARVIDDPDEKADLLNRMLARFETAGTRVPVRPGAEPDRRLLPAIRGVELTVTGVRAKFKFGGNKDADHRAAIAGRLAGRDGPGDRGARHHLLRRTPDATG</sequence>
<accession>A0A2T0LMA4</accession>
<proteinExistence type="predicted"/>
<feature type="region of interest" description="Disordered" evidence="1">
    <location>
        <begin position="190"/>
        <end position="215"/>
    </location>
</feature>
<dbReference type="OrthoDB" id="9794948at2"/>
<evidence type="ECO:0000313" key="2">
    <source>
        <dbReference type="EMBL" id="PRX44170.1"/>
    </source>
</evidence>
<name>A0A2T0LMA4_9PSEU</name>
<dbReference type="EMBL" id="PVNH01000012">
    <property type="protein sequence ID" value="PRX44170.1"/>
    <property type="molecule type" value="Genomic_DNA"/>
</dbReference>